<dbReference type="EC" id="3.2.1.17" evidence="4"/>
<dbReference type="GO" id="GO:0031640">
    <property type="term" value="P:killing of cells of another organism"/>
    <property type="evidence" value="ECO:0007669"/>
    <property type="project" value="UniProtKB-KW"/>
</dbReference>
<keyword evidence="15" id="KW-1185">Reference proteome</keyword>
<evidence type="ECO:0000256" key="4">
    <source>
        <dbReference type="ARBA" id="ARBA00012732"/>
    </source>
</evidence>
<comment type="similarity">
    <text evidence="3">Belongs to the glycosyl hydrolase 25 family.</text>
</comment>
<keyword evidence="5" id="KW-0964">Secreted</keyword>
<evidence type="ECO:0000256" key="7">
    <source>
        <dbReference type="ARBA" id="ARBA00022638"/>
    </source>
</evidence>
<evidence type="ECO:0000256" key="8">
    <source>
        <dbReference type="ARBA" id="ARBA00022729"/>
    </source>
</evidence>
<dbReference type="RefSeq" id="WP_124856235.1">
    <property type="nucleotide sequence ID" value="NZ_QGSY01000164.1"/>
</dbReference>
<keyword evidence="8 13" id="KW-0732">Signal</keyword>
<dbReference type="GO" id="GO:0016052">
    <property type="term" value="P:carbohydrate catabolic process"/>
    <property type="evidence" value="ECO:0007669"/>
    <property type="project" value="TreeGrafter"/>
</dbReference>
<evidence type="ECO:0000256" key="3">
    <source>
        <dbReference type="ARBA" id="ARBA00010646"/>
    </source>
</evidence>
<comment type="subcellular location">
    <subcellularLocation>
        <location evidence="2">Secreted</location>
    </subcellularLocation>
</comment>
<keyword evidence="9" id="KW-0378">Hydrolase</keyword>
<dbReference type="SMART" id="SM00641">
    <property type="entry name" value="Glyco_25"/>
    <property type="match status" value="1"/>
</dbReference>
<keyword evidence="11" id="KW-0326">Glycosidase</keyword>
<dbReference type="InterPro" id="IPR017853">
    <property type="entry name" value="GH"/>
</dbReference>
<dbReference type="PROSITE" id="PS51904">
    <property type="entry name" value="GLYCOSYL_HYDROL_F25_2"/>
    <property type="match status" value="1"/>
</dbReference>
<dbReference type="OrthoDB" id="287365at2"/>
<evidence type="ECO:0000313" key="15">
    <source>
        <dbReference type="Proteomes" id="UP000266889"/>
    </source>
</evidence>
<dbReference type="Pfam" id="PF01183">
    <property type="entry name" value="Glyco_hydro_25"/>
    <property type="match status" value="1"/>
</dbReference>
<sequence>MLSMKRSAVVVALAVVALLGLATPAVAQAAGDDAPDGHPAMTGSAQAAAAATVPPGYPVTGIDVSHHQGTIDWAAVARGGAKFSYAKATEGLSFVDSSFTANFRGAKQNGILAGAYHYARPDVSDGTSQANYFLDRAQYSQDGKTLIPMLDIEWPWEGSGAPSPCYGLSTSRMSTWVKQFVDRVYARTGQRTMIYTNTNWWNPCTGNNATFGANPLFIANYSSTYKPLPAGWNQFTLWQYSDSGSLPGDQDVFNGSLTQLQALAGGSPEPTPVADPNVVQLSGDFNGDGRDDAAMLYHYRDDSIELFTSLANASGGFGAYFGSYKLPANSWKWDSFRTIVGDFNGDGRSDLGAMYYQADGSITMHTALANSGGGFGAFTGSLTVPASAAWKWDAIRLTSGDFNGDGRDDAAMLYGYRDGSIELFTSLGNTSGGFGTFTGSYKLPANSWKWNSFRTIAGDYNGDGRSDLAAMYYQADGSITMHTALANASGGFAAFTGSLTVPASASWKWDAIRLTTGDFNGDGRDDAGMLYRYNDESIELFTSLGNASGGFGTFTGSYKLPANSWKWNSFKTITGDHNGDGRTDLAAMYCQADGSITMHTALANSGGGFGAFTGSLTVPASASWQWDAIRLL</sequence>
<feature type="signal peptide" evidence="13">
    <location>
        <begin position="1"/>
        <end position="27"/>
    </location>
</feature>
<dbReference type="SUPFAM" id="SSF51445">
    <property type="entry name" value="(Trans)glycosidases"/>
    <property type="match status" value="1"/>
</dbReference>
<reference evidence="14 15" key="1">
    <citation type="submission" date="2018-05" db="EMBL/GenBank/DDBJ databases">
        <title>Micromonospora from Atacama Desert.</title>
        <authorList>
            <person name="Carro L."/>
            <person name="Goodfellow M."/>
            <person name="Klenk H.-P."/>
        </authorList>
    </citation>
    <scope>NUCLEOTIDE SEQUENCE [LARGE SCALE GENOMIC DNA]</scope>
    <source>
        <strain evidence="14 15">LB32</strain>
    </source>
</reference>
<comment type="catalytic activity">
    <reaction evidence="1">
        <text>Hydrolysis of (1-&gt;4)-beta-linkages between N-acetylmuramic acid and N-acetyl-D-glucosamine residues in a peptidoglycan and between N-acetyl-D-glucosamine residues in chitodextrins.</text>
        <dbReference type="EC" id="3.2.1.17"/>
    </reaction>
</comment>
<dbReference type="SUPFAM" id="SSF69318">
    <property type="entry name" value="Integrin alpha N-terminal domain"/>
    <property type="match status" value="1"/>
</dbReference>
<dbReference type="GO" id="GO:0009253">
    <property type="term" value="P:peptidoglycan catabolic process"/>
    <property type="evidence" value="ECO:0007669"/>
    <property type="project" value="InterPro"/>
</dbReference>
<name>A0A3N9XA97_9ACTN</name>
<accession>A0A3N9XA97</accession>
<dbReference type="GO" id="GO:0042742">
    <property type="term" value="P:defense response to bacterium"/>
    <property type="evidence" value="ECO:0007669"/>
    <property type="project" value="UniProtKB-KW"/>
</dbReference>
<gene>
    <name evidence="14" type="ORF">DLJ58_13115</name>
</gene>
<organism evidence="14 15">
    <name type="scientific">Micromonospora arida</name>
    <dbReference type="NCBI Taxonomy" id="2203715"/>
    <lineage>
        <taxon>Bacteria</taxon>
        <taxon>Bacillati</taxon>
        <taxon>Actinomycetota</taxon>
        <taxon>Actinomycetes</taxon>
        <taxon>Micromonosporales</taxon>
        <taxon>Micromonosporaceae</taxon>
        <taxon>Micromonospora</taxon>
    </lineage>
</organism>
<evidence type="ECO:0000256" key="13">
    <source>
        <dbReference type="SAM" id="SignalP"/>
    </source>
</evidence>
<dbReference type="Gene3D" id="3.20.20.80">
    <property type="entry name" value="Glycosidases"/>
    <property type="match status" value="1"/>
</dbReference>
<dbReference type="PANTHER" id="PTHR34135:SF2">
    <property type="entry name" value="LYSOZYME"/>
    <property type="match status" value="1"/>
</dbReference>
<evidence type="ECO:0000313" key="14">
    <source>
        <dbReference type="EMBL" id="RQX09961.1"/>
    </source>
</evidence>
<dbReference type="AlphaFoldDB" id="A0A3N9XA97"/>
<evidence type="ECO:0000256" key="10">
    <source>
        <dbReference type="ARBA" id="ARBA00023157"/>
    </source>
</evidence>
<dbReference type="Pfam" id="PF13517">
    <property type="entry name" value="FG-GAP_3"/>
    <property type="match status" value="2"/>
</dbReference>
<evidence type="ECO:0000256" key="6">
    <source>
        <dbReference type="ARBA" id="ARBA00022529"/>
    </source>
</evidence>
<keyword evidence="6" id="KW-0929">Antimicrobial</keyword>
<comment type="caution">
    <text evidence="14">The sequence shown here is derived from an EMBL/GenBank/DDBJ whole genome shotgun (WGS) entry which is preliminary data.</text>
</comment>
<dbReference type="InterPro" id="IPR028994">
    <property type="entry name" value="Integrin_alpha_N"/>
</dbReference>
<evidence type="ECO:0000256" key="5">
    <source>
        <dbReference type="ARBA" id="ARBA00022525"/>
    </source>
</evidence>
<dbReference type="InterPro" id="IPR002053">
    <property type="entry name" value="Glyco_hydro_25"/>
</dbReference>
<evidence type="ECO:0000256" key="2">
    <source>
        <dbReference type="ARBA" id="ARBA00004613"/>
    </source>
</evidence>
<protein>
    <recommendedName>
        <fullName evidence="4">lysozyme</fullName>
        <ecNumber evidence="4">3.2.1.17</ecNumber>
    </recommendedName>
</protein>
<dbReference type="EMBL" id="QGSY01000164">
    <property type="protein sequence ID" value="RQX09961.1"/>
    <property type="molecule type" value="Genomic_DNA"/>
</dbReference>
<evidence type="ECO:0000256" key="1">
    <source>
        <dbReference type="ARBA" id="ARBA00000632"/>
    </source>
</evidence>
<feature type="chain" id="PRO_5038939410" description="lysozyme" evidence="13">
    <location>
        <begin position="28"/>
        <end position="632"/>
    </location>
</feature>
<dbReference type="Proteomes" id="UP000266889">
    <property type="component" value="Unassembled WGS sequence"/>
</dbReference>
<evidence type="ECO:0000256" key="9">
    <source>
        <dbReference type="ARBA" id="ARBA00022801"/>
    </source>
</evidence>
<dbReference type="GO" id="GO:0016998">
    <property type="term" value="P:cell wall macromolecule catabolic process"/>
    <property type="evidence" value="ECO:0007669"/>
    <property type="project" value="InterPro"/>
</dbReference>
<evidence type="ECO:0000256" key="12">
    <source>
        <dbReference type="ARBA" id="ARBA00055588"/>
    </source>
</evidence>
<dbReference type="PANTHER" id="PTHR34135">
    <property type="entry name" value="LYSOZYME"/>
    <property type="match status" value="1"/>
</dbReference>
<dbReference type="InterPro" id="IPR013517">
    <property type="entry name" value="FG-GAP"/>
</dbReference>
<dbReference type="Gene3D" id="2.40.128.340">
    <property type="match status" value="4"/>
</dbReference>
<dbReference type="GO" id="GO:0005576">
    <property type="term" value="C:extracellular region"/>
    <property type="evidence" value="ECO:0007669"/>
    <property type="project" value="UniProtKB-SubCell"/>
</dbReference>
<dbReference type="InterPro" id="IPR018077">
    <property type="entry name" value="Glyco_hydro_fam25_subgr"/>
</dbReference>
<dbReference type="GO" id="GO:0003796">
    <property type="term" value="F:lysozyme activity"/>
    <property type="evidence" value="ECO:0007669"/>
    <property type="project" value="UniProtKB-EC"/>
</dbReference>
<proteinExistence type="inferred from homology"/>
<dbReference type="FunFam" id="3.20.20.80:FF:000060">
    <property type="entry name" value="Lysozyme M1"/>
    <property type="match status" value="1"/>
</dbReference>
<keyword evidence="10" id="KW-1015">Disulfide bond</keyword>
<keyword evidence="7" id="KW-0081">Bacteriolytic enzyme</keyword>
<evidence type="ECO:0000256" key="11">
    <source>
        <dbReference type="ARBA" id="ARBA00023295"/>
    </source>
</evidence>
<comment type="function">
    <text evidence="12">This enzyme has both lysozyme (acetylmuramidase) and diacetylmuramidase activities.</text>
</comment>